<evidence type="ECO:0000259" key="4">
    <source>
        <dbReference type="PROSITE" id="PS50089"/>
    </source>
</evidence>
<keyword evidence="1" id="KW-0479">Metal-binding</keyword>
<dbReference type="InterPro" id="IPR013083">
    <property type="entry name" value="Znf_RING/FYVE/PHD"/>
</dbReference>
<dbReference type="GO" id="GO:0005737">
    <property type="term" value="C:cytoplasm"/>
    <property type="evidence" value="ECO:0007669"/>
    <property type="project" value="TreeGrafter"/>
</dbReference>
<dbReference type="PANTHER" id="PTHR22765">
    <property type="entry name" value="RING FINGER AND PROTEASE ASSOCIATED DOMAIN-CONTAINING"/>
    <property type="match status" value="1"/>
</dbReference>
<dbReference type="Gene3D" id="3.30.40.10">
    <property type="entry name" value="Zinc/RING finger domain, C3HC4 (zinc finger)"/>
    <property type="match status" value="1"/>
</dbReference>
<evidence type="ECO:0000256" key="1">
    <source>
        <dbReference type="PROSITE-ProRule" id="PRU00175"/>
    </source>
</evidence>
<organism evidence="6 8">
    <name type="scientific">Orbilia oligospora</name>
    <name type="common">Nematode-trapping fungus</name>
    <name type="synonym">Arthrobotrys oligospora</name>
    <dbReference type="NCBI Taxonomy" id="2813651"/>
    <lineage>
        <taxon>Eukaryota</taxon>
        <taxon>Fungi</taxon>
        <taxon>Dikarya</taxon>
        <taxon>Ascomycota</taxon>
        <taxon>Pezizomycotina</taxon>
        <taxon>Orbiliomycetes</taxon>
        <taxon>Orbiliales</taxon>
        <taxon>Orbiliaceae</taxon>
        <taxon>Orbilia</taxon>
    </lineage>
</organism>
<feature type="domain" description="RING-type" evidence="4">
    <location>
        <begin position="423"/>
        <end position="466"/>
    </location>
</feature>
<feature type="compositionally biased region" description="Basic and acidic residues" evidence="2">
    <location>
        <begin position="338"/>
        <end position="351"/>
    </location>
</feature>
<evidence type="ECO:0000313" key="7">
    <source>
        <dbReference type="Proteomes" id="UP000479691"/>
    </source>
</evidence>
<feature type="region of interest" description="Disordered" evidence="2">
    <location>
        <begin position="338"/>
        <end position="418"/>
    </location>
</feature>
<dbReference type="EMBL" id="JAABOE010000078">
    <property type="protein sequence ID" value="KAF3169706.1"/>
    <property type="molecule type" value="Genomic_DNA"/>
</dbReference>
<evidence type="ECO:0000313" key="6">
    <source>
        <dbReference type="EMBL" id="KAF3212461.1"/>
    </source>
</evidence>
<evidence type="ECO:0000256" key="3">
    <source>
        <dbReference type="SAM" id="Phobius"/>
    </source>
</evidence>
<dbReference type="Proteomes" id="UP000479691">
    <property type="component" value="Unassembled WGS sequence"/>
</dbReference>
<dbReference type="Pfam" id="PF13639">
    <property type="entry name" value="zf-RING_2"/>
    <property type="match status" value="1"/>
</dbReference>
<comment type="caution">
    <text evidence="6">The sequence shown here is derived from an EMBL/GenBank/DDBJ whole genome shotgun (WGS) entry which is preliminary data.</text>
</comment>
<dbReference type="PANTHER" id="PTHR22765:SF416">
    <property type="entry name" value="E3 UBIQUITIN-PROTEIN LIGASE GODZILLA"/>
    <property type="match status" value="1"/>
</dbReference>
<keyword evidence="3" id="KW-1133">Transmembrane helix</keyword>
<feature type="region of interest" description="Disordered" evidence="2">
    <location>
        <begin position="285"/>
        <end position="314"/>
    </location>
</feature>
<dbReference type="CDD" id="cd16454">
    <property type="entry name" value="RING-H2_PA-TM-RING"/>
    <property type="match status" value="1"/>
</dbReference>
<evidence type="ECO:0000256" key="2">
    <source>
        <dbReference type="SAM" id="MobiDB-lite"/>
    </source>
</evidence>
<evidence type="ECO:0000313" key="8">
    <source>
        <dbReference type="Proteomes" id="UP000483672"/>
    </source>
</evidence>
<reference evidence="7 8" key="1">
    <citation type="submission" date="2019-06" db="EMBL/GenBank/DDBJ databases">
        <authorList>
            <person name="Palmer J.M."/>
        </authorList>
    </citation>
    <scope>NUCLEOTIDE SEQUENCE [LARGE SCALE GENOMIC DNA]</scope>
    <source>
        <strain evidence="6 8">TWF191</strain>
        <strain evidence="5 7">TWF788</strain>
    </source>
</reference>
<name>A0A7C8QGN3_ORBOL</name>
<dbReference type="GO" id="GO:0008270">
    <property type="term" value="F:zinc ion binding"/>
    <property type="evidence" value="ECO:0007669"/>
    <property type="project" value="UniProtKB-KW"/>
</dbReference>
<dbReference type="GO" id="GO:0006511">
    <property type="term" value="P:ubiquitin-dependent protein catabolic process"/>
    <property type="evidence" value="ECO:0007669"/>
    <property type="project" value="TreeGrafter"/>
</dbReference>
<dbReference type="GO" id="GO:0061630">
    <property type="term" value="F:ubiquitin protein ligase activity"/>
    <property type="evidence" value="ECO:0007669"/>
    <property type="project" value="TreeGrafter"/>
</dbReference>
<keyword evidence="1" id="KW-0863">Zinc-finger</keyword>
<dbReference type="EMBL" id="WIPF01000082">
    <property type="protein sequence ID" value="KAF3212461.1"/>
    <property type="molecule type" value="Genomic_DNA"/>
</dbReference>
<dbReference type="AlphaFoldDB" id="A0A7C8QGN3"/>
<dbReference type="InterPro" id="IPR051826">
    <property type="entry name" value="E3_ubiquitin-ligase_domain"/>
</dbReference>
<dbReference type="PROSITE" id="PS50089">
    <property type="entry name" value="ZF_RING_2"/>
    <property type="match status" value="1"/>
</dbReference>
<proteinExistence type="predicted"/>
<dbReference type="SMART" id="SM00184">
    <property type="entry name" value="RING"/>
    <property type="match status" value="1"/>
</dbReference>
<accession>A0A7C8QGN3</accession>
<feature type="transmembrane region" description="Helical" evidence="3">
    <location>
        <begin position="211"/>
        <end position="236"/>
    </location>
</feature>
<dbReference type="SUPFAM" id="SSF57850">
    <property type="entry name" value="RING/U-box"/>
    <property type="match status" value="1"/>
</dbReference>
<feature type="compositionally biased region" description="Polar residues" evidence="2">
    <location>
        <begin position="352"/>
        <end position="362"/>
    </location>
</feature>
<feature type="compositionally biased region" description="Low complexity" evidence="2">
    <location>
        <begin position="368"/>
        <end position="400"/>
    </location>
</feature>
<dbReference type="Proteomes" id="UP000483672">
    <property type="component" value="Unassembled WGS sequence"/>
</dbReference>
<evidence type="ECO:0000313" key="5">
    <source>
        <dbReference type="EMBL" id="KAF3169706.1"/>
    </source>
</evidence>
<keyword evidence="1" id="KW-0862">Zinc</keyword>
<keyword evidence="3" id="KW-0812">Transmembrane</keyword>
<keyword evidence="3" id="KW-0472">Membrane</keyword>
<protein>
    <submittedName>
        <fullName evidence="6">Nucleolar protein 58</fullName>
    </submittedName>
</protein>
<dbReference type="InterPro" id="IPR001841">
    <property type="entry name" value="Znf_RING"/>
</dbReference>
<sequence length="590" mass="65748">MSAATNFNFSVIVIPSAARPVAANLDFPTLNQSLSFALEVSSPSDFQTLYSQDSKGGNTFKGLLYVPDLDPSDPCDSHELVPRNVTRKANLPMDDLKLIAYAPLITQHCSRQYMYSAENDNVAAFIFYGVPAKYSNHTDPLQGEEYPFEYPVYFLDGAIGQPLMNKLSEYSANMSEVYNGFNLTEAGYDIRDYARIYTVISTRNTNPMPGLWLFLLVVVAVLLFIIGASSLLMHLFQFHYRRSLRRRIANGEVDLEGLGVGRITVPREFLAKFPLYVYIAENGGQSTPPKRKVQDSTAATRSAPKEEGRRKERVRVPSAVVVKEGVSIVIPATITAERKSKGKERVKDKPKSPTTIDTTISPEMTEVSTSKGLTLSSPTTPSTKSRSSPRVQSPSTSSPQLGGAQTPTAPSPPHHRGYHQTSCPICLDDFIHQETTVRELPCLHIFHPECIDPYLESQSSLCVLCKQSCLPKGYVPIRLTNAIVRRERLLRSVRERSREVAAATAANNGGNSNGEGGILWRWRLRRLRRQELDLMGRQALVRAGRGNYGERGGRGGGFGLGPQYREQRVVEDVVRPRWRETMDRIFPGFR</sequence>
<gene>
    <name evidence="6" type="primary">NOP58_2</name>
    <name evidence="6" type="ORF">TWF191_010461</name>
    <name evidence="5" type="ORF">TWF788_010381</name>
</gene>